<accession>A0A8D8BHJ1</accession>
<evidence type="ECO:0000313" key="2">
    <source>
        <dbReference type="EMBL" id="CAG6475562.1"/>
    </source>
</evidence>
<dbReference type="EMBL" id="HBUE01076888">
    <property type="protein sequence ID" value="CAG6475560.1"/>
    <property type="molecule type" value="Transcribed_RNA"/>
</dbReference>
<dbReference type="AlphaFoldDB" id="A0A8D8BHJ1"/>
<feature type="region of interest" description="Disordered" evidence="1">
    <location>
        <begin position="40"/>
        <end position="60"/>
    </location>
</feature>
<dbReference type="EMBL" id="HBUE01076893">
    <property type="protein sequence ID" value="CAG6475568.1"/>
    <property type="molecule type" value="Transcribed_RNA"/>
</dbReference>
<dbReference type="EMBL" id="HBUE01076891">
    <property type="protein sequence ID" value="CAG6475562.1"/>
    <property type="molecule type" value="Transcribed_RNA"/>
</dbReference>
<name>A0A8D8BHJ1_CULPI</name>
<proteinExistence type="predicted"/>
<sequence>MVFARESKGPGRGKQRLPLALPAARVLQQIRGAGKVQILDPERETGGNESDGIPAGVPVRAGQGLGLQEVHPAGLSAGRGERAAARGQTNDILRGQCSRGQRQHLRSE</sequence>
<evidence type="ECO:0000256" key="1">
    <source>
        <dbReference type="SAM" id="MobiDB-lite"/>
    </source>
</evidence>
<organism evidence="2">
    <name type="scientific">Culex pipiens</name>
    <name type="common">House mosquito</name>
    <dbReference type="NCBI Taxonomy" id="7175"/>
    <lineage>
        <taxon>Eukaryota</taxon>
        <taxon>Metazoa</taxon>
        <taxon>Ecdysozoa</taxon>
        <taxon>Arthropoda</taxon>
        <taxon>Hexapoda</taxon>
        <taxon>Insecta</taxon>
        <taxon>Pterygota</taxon>
        <taxon>Neoptera</taxon>
        <taxon>Endopterygota</taxon>
        <taxon>Diptera</taxon>
        <taxon>Nematocera</taxon>
        <taxon>Culicoidea</taxon>
        <taxon>Culicidae</taxon>
        <taxon>Culicinae</taxon>
        <taxon>Culicini</taxon>
        <taxon>Culex</taxon>
        <taxon>Culex</taxon>
    </lineage>
</organism>
<protein>
    <submittedName>
        <fullName evidence="2">(northern house mosquito) hypothetical protein</fullName>
    </submittedName>
</protein>
<dbReference type="EMBL" id="HBUE01076892">
    <property type="protein sequence ID" value="CAG6475565.1"/>
    <property type="molecule type" value="Transcribed_RNA"/>
</dbReference>
<dbReference type="EMBL" id="HBUE01076894">
    <property type="protein sequence ID" value="CAG6475570.1"/>
    <property type="molecule type" value="Transcribed_RNA"/>
</dbReference>
<feature type="region of interest" description="Disordered" evidence="1">
    <location>
        <begin position="75"/>
        <end position="108"/>
    </location>
</feature>
<reference evidence="2" key="1">
    <citation type="submission" date="2021-05" db="EMBL/GenBank/DDBJ databases">
        <authorList>
            <person name="Alioto T."/>
            <person name="Alioto T."/>
            <person name="Gomez Garrido J."/>
        </authorList>
    </citation>
    <scope>NUCLEOTIDE SEQUENCE</scope>
</reference>